<sequence>MNRPEVVTTWQIPEGWAGDMGIRAERQRVRKILRDLGLPAHPTLQELCSAYEQRTGRTLHLIEREVRPGEPSGEYEQYLGEDRIYYPKGTSLAHQALVKCHELAHLLLHHAPRHNAIDPDVVRRVLGRSHYADPAEHEAETVGTLLYLELNLEPEDGAAAHIAPALIHREGRHA</sequence>
<evidence type="ECO:0000313" key="2">
    <source>
        <dbReference type="Proteomes" id="UP000288351"/>
    </source>
</evidence>
<dbReference type="Proteomes" id="UP000288351">
    <property type="component" value="Unassembled WGS sequence"/>
</dbReference>
<dbReference type="EMBL" id="BHXC01000006">
    <property type="protein sequence ID" value="GCB88348.1"/>
    <property type="molecule type" value="Genomic_DNA"/>
</dbReference>
<protein>
    <submittedName>
        <fullName evidence="1">Uncharacterized protein</fullName>
    </submittedName>
</protein>
<dbReference type="AlphaFoldDB" id="A0A059VUN4"/>
<reference evidence="1 2" key="1">
    <citation type="journal article" date="2019" name="Microbiol. Resour. Announc.">
        <title>Draft Genome Sequence of the Most Traditional epsilon-Poly-l-Lysine Producer, Streptomyces albulus NBRC14147.</title>
        <authorList>
            <person name="Yamanaka K."/>
            <person name="Hamano Y."/>
        </authorList>
    </citation>
    <scope>NUCLEOTIDE SEQUENCE [LARGE SCALE GENOMIC DNA]</scope>
    <source>
        <strain evidence="1 2">NBRC 14147</strain>
    </source>
</reference>
<proteinExistence type="predicted"/>
<accession>A0A059VUN4</accession>
<gene>
    <name evidence="1" type="ORF">SALB_01018</name>
</gene>
<dbReference type="STRING" id="68570.DC74_215"/>
<evidence type="ECO:0000313" key="1">
    <source>
        <dbReference type="EMBL" id="GCB88348.1"/>
    </source>
</evidence>
<comment type="caution">
    <text evidence="1">The sequence shown here is derived from an EMBL/GenBank/DDBJ whole genome shotgun (WGS) entry which is preliminary data.</text>
</comment>
<organism evidence="1 2">
    <name type="scientific">Streptomyces noursei</name>
    <name type="common">Streptomyces albulus</name>
    <dbReference type="NCBI Taxonomy" id="1971"/>
    <lineage>
        <taxon>Bacteria</taxon>
        <taxon>Bacillati</taxon>
        <taxon>Actinomycetota</taxon>
        <taxon>Actinomycetes</taxon>
        <taxon>Kitasatosporales</taxon>
        <taxon>Streptomycetaceae</taxon>
        <taxon>Streptomyces</taxon>
    </lineage>
</organism>
<name>A0A059VUN4_STRNR</name>